<evidence type="ECO:0000313" key="3">
    <source>
        <dbReference type="Proteomes" id="UP000664534"/>
    </source>
</evidence>
<reference evidence="2" key="1">
    <citation type="submission" date="2021-03" db="EMBL/GenBank/DDBJ databases">
        <authorList>
            <person name="Tagirdzhanova G."/>
        </authorList>
    </citation>
    <scope>NUCLEOTIDE SEQUENCE</scope>
</reference>
<sequence length="175" mass="18899">MPILLFPHAAYILLETYRPNTDPLTGLTTNQPTGQHKWVKCDLSDPAQRERAHEFFVSLGAGVSEGDRVVGSDWADVRRACEVEEERERRIREMVVESEGVAGCIERAEERVRAAGGVGEGGEGEEGEEMDGGGEETDVGGEEADTRGEETDAGGEETDVDGDSGGQETDVVMEE</sequence>
<accession>A0A8H3J3J8</accession>
<dbReference type="EMBL" id="CAJPDT010000127">
    <property type="protein sequence ID" value="CAF9940075.1"/>
    <property type="molecule type" value="Genomic_DNA"/>
</dbReference>
<feature type="compositionally biased region" description="Acidic residues" evidence="1">
    <location>
        <begin position="122"/>
        <end position="143"/>
    </location>
</feature>
<dbReference type="Proteomes" id="UP000664534">
    <property type="component" value="Unassembled WGS sequence"/>
</dbReference>
<keyword evidence="3" id="KW-1185">Reference proteome</keyword>
<comment type="caution">
    <text evidence="2">The sequence shown here is derived from an EMBL/GenBank/DDBJ whole genome shotgun (WGS) entry which is preliminary data.</text>
</comment>
<feature type="region of interest" description="Disordered" evidence="1">
    <location>
        <begin position="115"/>
        <end position="175"/>
    </location>
</feature>
<feature type="compositionally biased region" description="Acidic residues" evidence="1">
    <location>
        <begin position="151"/>
        <end position="162"/>
    </location>
</feature>
<gene>
    <name evidence="2" type="ORF">IMSHALPRED_001740</name>
</gene>
<evidence type="ECO:0000313" key="2">
    <source>
        <dbReference type="EMBL" id="CAF9940075.1"/>
    </source>
</evidence>
<dbReference type="AlphaFoldDB" id="A0A8H3J3J8"/>
<protein>
    <submittedName>
        <fullName evidence="2">Uncharacterized protein</fullName>
    </submittedName>
</protein>
<organism evidence="2 3">
    <name type="scientific">Imshaugia aleurites</name>
    <dbReference type="NCBI Taxonomy" id="172621"/>
    <lineage>
        <taxon>Eukaryota</taxon>
        <taxon>Fungi</taxon>
        <taxon>Dikarya</taxon>
        <taxon>Ascomycota</taxon>
        <taxon>Pezizomycotina</taxon>
        <taxon>Lecanoromycetes</taxon>
        <taxon>OSLEUM clade</taxon>
        <taxon>Lecanoromycetidae</taxon>
        <taxon>Lecanorales</taxon>
        <taxon>Lecanorineae</taxon>
        <taxon>Parmeliaceae</taxon>
        <taxon>Imshaugia</taxon>
    </lineage>
</organism>
<evidence type="ECO:0000256" key="1">
    <source>
        <dbReference type="SAM" id="MobiDB-lite"/>
    </source>
</evidence>
<name>A0A8H3J3J8_9LECA</name>
<proteinExistence type="predicted"/>